<dbReference type="InterPro" id="IPR028974">
    <property type="entry name" value="TSP_type-3_rpt"/>
</dbReference>
<dbReference type="GO" id="GO:0009279">
    <property type="term" value="C:cell outer membrane"/>
    <property type="evidence" value="ECO:0007669"/>
    <property type="project" value="UniProtKB-SubCell"/>
</dbReference>
<feature type="region of interest" description="Disordered" evidence="5">
    <location>
        <begin position="241"/>
        <end position="273"/>
    </location>
</feature>
<evidence type="ECO:0000313" key="10">
    <source>
        <dbReference type="Proteomes" id="UP001165427"/>
    </source>
</evidence>
<feature type="chain" id="PRO_5041226839" evidence="6">
    <location>
        <begin position="21"/>
        <end position="392"/>
    </location>
</feature>
<evidence type="ECO:0000313" key="9">
    <source>
        <dbReference type="EMBL" id="MCJ8499285.1"/>
    </source>
</evidence>
<keyword evidence="6" id="KW-0732">Signal</keyword>
<proteinExistence type="predicted"/>
<reference evidence="9" key="1">
    <citation type="submission" date="2022-04" db="EMBL/GenBank/DDBJ databases">
        <title>Desulfatitalea alkaliphila sp. nov., a novel anaerobic sulfate-reducing bacterium isolated from terrestrial mud volcano, Taman Peninsula, Russia.</title>
        <authorList>
            <person name="Khomyakova M.A."/>
            <person name="Merkel A.Y."/>
            <person name="Slobodkin A.I."/>
        </authorList>
    </citation>
    <scope>NUCLEOTIDE SEQUENCE</scope>
    <source>
        <strain evidence="9">M08but</strain>
    </source>
</reference>
<evidence type="ECO:0000256" key="6">
    <source>
        <dbReference type="SAM" id="SignalP"/>
    </source>
</evidence>
<dbReference type="SUPFAM" id="SSF103647">
    <property type="entry name" value="TSP type-3 repeat"/>
    <property type="match status" value="1"/>
</dbReference>
<protein>
    <submittedName>
        <fullName evidence="9">OmpA family protein</fullName>
    </submittedName>
</protein>
<dbReference type="Pfam" id="PF13519">
    <property type="entry name" value="VWA_2"/>
    <property type="match status" value="1"/>
</dbReference>
<feature type="domain" description="OmpA-like" evidence="8">
    <location>
        <begin position="277"/>
        <end position="392"/>
    </location>
</feature>
<evidence type="ECO:0000256" key="2">
    <source>
        <dbReference type="ARBA" id="ARBA00023136"/>
    </source>
</evidence>
<name>A0AA41R146_9BACT</name>
<dbReference type="InterPro" id="IPR036737">
    <property type="entry name" value="OmpA-like_sf"/>
</dbReference>
<comment type="subcellular location">
    <subcellularLocation>
        <location evidence="1">Cell outer membrane</location>
    </subcellularLocation>
</comment>
<dbReference type="PRINTS" id="PR01023">
    <property type="entry name" value="NAFLGMOTY"/>
</dbReference>
<comment type="caution">
    <text evidence="9">The sequence shown here is derived from an EMBL/GenBank/DDBJ whole genome shotgun (WGS) entry which is preliminary data.</text>
</comment>
<feature type="compositionally biased region" description="Pro residues" evidence="5">
    <location>
        <begin position="241"/>
        <end position="251"/>
    </location>
</feature>
<dbReference type="SUPFAM" id="SSF53300">
    <property type="entry name" value="vWA-like"/>
    <property type="match status" value="1"/>
</dbReference>
<dbReference type="CDD" id="cd07185">
    <property type="entry name" value="OmpA_C-like"/>
    <property type="match status" value="1"/>
</dbReference>
<dbReference type="PRINTS" id="PR01021">
    <property type="entry name" value="OMPADOMAIN"/>
</dbReference>
<dbReference type="Gene3D" id="3.30.1330.60">
    <property type="entry name" value="OmpA-like domain"/>
    <property type="match status" value="1"/>
</dbReference>
<dbReference type="PANTHER" id="PTHR30329">
    <property type="entry name" value="STATOR ELEMENT OF FLAGELLAR MOTOR COMPLEX"/>
    <property type="match status" value="1"/>
</dbReference>
<evidence type="ECO:0000259" key="8">
    <source>
        <dbReference type="PROSITE" id="PS51123"/>
    </source>
</evidence>
<dbReference type="Gene3D" id="3.40.50.410">
    <property type="entry name" value="von Willebrand factor, type A domain"/>
    <property type="match status" value="1"/>
</dbReference>
<evidence type="ECO:0000256" key="1">
    <source>
        <dbReference type="ARBA" id="ARBA00004442"/>
    </source>
</evidence>
<dbReference type="RefSeq" id="WP_246902472.1">
    <property type="nucleotide sequence ID" value="NZ_JALJRB010000001.1"/>
</dbReference>
<evidence type="ECO:0000256" key="4">
    <source>
        <dbReference type="PROSITE-ProRule" id="PRU00473"/>
    </source>
</evidence>
<dbReference type="InterPro" id="IPR050330">
    <property type="entry name" value="Bact_OuterMem_StrucFunc"/>
</dbReference>
<accession>A0AA41R146</accession>
<evidence type="ECO:0000259" key="7">
    <source>
        <dbReference type="PROSITE" id="PS50234"/>
    </source>
</evidence>
<dbReference type="SUPFAM" id="SSF103088">
    <property type="entry name" value="OmpA-like"/>
    <property type="match status" value="1"/>
</dbReference>
<dbReference type="InterPro" id="IPR002035">
    <property type="entry name" value="VWF_A"/>
</dbReference>
<dbReference type="Pfam" id="PF00691">
    <property type="entry name" value="OmpA"/>
    <property type="match status" value="1"/>
</dbReference>
<dbReference type="InterPro" id="IPR036465">
    <property type="entry name" value="vWFA_dom_sf"/>
</dbReference>
<dbReference type="GO" id="GO:0005509">
    <property type="term" value="F:calcium ion binding"/>
    <property type="evidence" value="ECO:0007669"/>
    <property type="project" value="InterPro"/>
</dbReference>
<gene>
    <name evidence="9" type="ORF">MRX98_01750</name>
</gene>
<dbReference type="AlphaFoldDB" id="A0AA41R146"/>
<sequence length="392" mass="41773">MQRKSLFFAAAALLSLLAMACATTVPPDMTVRDLAREYQADRVKPKVDNFLVVLDSSASMEDSDGTHVKFDTAKAVVYRMNNTLPPMDMTAGLRTLGHDLSVARQPTVLAWGMTAYERAALTEAMNKQTMPGGNTLMLQALQAAAEDIKPLSGKTALIIISDGIGIDPRPVAVIDGLKQELGDRLCVYTVLVGNNPSGAALMQRLAGAAACGFATTADELAGPDRMADFVKRVFVADYVPPPPPAPAPAPAADPDSDGDGVPDRLDRCPGTPKGARVNAQGCWVLADLNFDTNKAEIKPNMMSVLNEAVTVLQQNPTLRIEVQGHTDSVGAAAYNQQLSERRADAVKNHFVQNGIAASRVTAKGYGEEKPIADNATAQGRAQNRRVQLQPIQ</sequence>
<evidence type="ECO:0000256" key="3">
    <source>
        <dbReference type="ARBA" id="ARBA00023237"/>
    </source>
</evidence>
<dbReference type="InterPro" id="IPR006664">
    <property type="entry name" value="OMP_bac"/>
</dbReference>
<dbReference type="InterPro" id="IPR006665">
    <property type="entry name" value="OmpA-like"/>
</dbReference>
<keyword evidence="10" id="KW-1185">Reference proteome</keyword>
<dbReference type="PANTHER" id="PTHR30329:SF21">
    <property type="entry name" value="LIPOPROTEIN YIAD-RELATED"/>
    <property type="match status" value="1"/>
</dbReference>
<keyword evidence="2 4" id="KW-0472">Membrane</keyword>
<dbReference type="SMART" id="SM00327">
    <property type="entry name" value="VWA"/>
    <property type="match status" value="1"/>
</dbReference>
<feature type="signal peptide" evidence="6">
    <location>
        <begin position="1"/>
        <end position="20"/>
    </location>
</feature>
<evidence type="ECO:0000256" key="5">
    <source>
        <dbReference type="SAM" id="MobiDB-lite"/>
    </source>
</evidence>
<dbReference type="PROSITE" id="PS50234">
    <property type="entry name" value="VWFA"/>
    <property type="match status" value="1"/>
</dbReference>
<dbReference type="Proteomes" id="UP001165427">
    <property type="component" value="Unassembled WGS sequence"/>
</dbReference>
<feature type="domain" description="VWFA" evidence="7">
    <location>
        <begin position="49"/>
        <end position="233"/>
    </location>
</feature>
<dbReference type="PROSITE" id="PS51123">
    <property type="entry name" value="OMPA_2"/>
    <property type="match status" value="1"/>
</dbReference>
<dbReference type="PROSITE" id="PS51257">
    <property type="entry name" value="PROKAR_LIPOPROTEIN"/>
    <property type="match status" value="1"/>
</dbReference>
<organism evidence="9 10">
    <name type="scientific">Desulfatitalea alkaliphila</name>
    <dbReference type="NCBI Taxonomy" id="2929485"/>
    <lineage>
        <taxon>Bacteria</taxon>
        <taxon>Pseudomonadati</taxon>
        <taxon>Thermodesulfobacteriota</taxon>
        <taxon>Desulfobacteria</taxon>
        <taxon>Desulfobacterales</taxon>
        <taxon>Desulfosarcinaceae</taxon>
        <taxon>Desulfatitalea</taxon>
    </lineage>
</organism>
<dbReference type="EMBL" id="JALJRB010000001">
    <property type="protein sequence ID" value="MCJ8499285.1"/>
    <property type="molecule type" value="Genomic_DNA"/>
</dbReference>
<keyword evidence="3" id="KW-0998">Cell outer membrane</keyword>